<reference evidence="1 2" key="1">
    <citation type="submission" date="2020-08" db="EMBL/GenBank/DDBJ databases">
        <title>Functional genomics of gut bacteria from endangered species of beetles.</title>
        <authorList>
            <person name="Carlos-Shanley C."/>
        </authorList>
    </citation>
    <scope>NUCLEOTIDE SEQUENCE [LARGE SCALE GENOMIC DNA]</scope>
    <source>
        <strain evidence="1 2">S00239</strain>
    </source>
</reference>
<comment type="caution">
    <text evidence="1">The sequence shown here is derived from an EMBL/GenBank/DDBJ whole genome shotgun (WGS) entry which is preliminary data.</text>
</comment>
<dbReference type="AlphaFoldDB" id="A0A840LBU0"/>
<evidence type="ECO:0000313" key="1">
    <source>
        <dbReference type="EMBL" id="MBB4844122.1"/>
    </source>
</evidence>
<keyword evidence="2" id="KW-1185">Reference proteome</keyword>
<name>A0A840LBU0_9BURK</name>
<accession>A0A840LBU0</accession>
<organism evidence="1 2">
    <name type="scientific">Roseateles oligotrophus</name>
    <dbReference type="NCBI Taxonomy" id="1769250"/>
    <lineage>
        <taxon>Bacteria</taxon>
        <taxon>Pseudomonadati</taxon>
        <taxon>Pseudomonadota</taxon>
        <taxon>Betaproteobacteria</taxon>
        <taxon>Burkholderiales</taxon>
        <taxon>Sphaerotilaceae</taxon>
        <taxon>Roseateles</taxon>
    </lineage>
</organism>
<protein>
    <submittedName>
        <fullName evidence="1">Uncharacterized protein</fullName>
    </submittedName>
</protein>
<sequence length="80" mass="8632">MQGATLSIDEVGCQLAVVEAIEKLFDGSLEAPQAQVVVSGAGAESFAILRHMSLNLFKQERFTKTCMNIKQQNAVEHGVP</sequence>
<dbReference type="EMBL" id="JACHLP010000005">
    <property type="protein sequence ID" value="MBB4844122.1"/>
    <property type="molecule type" value="Genomic_DNA"/>
</dbReference>
<evidence type="ECO:0000313" key="2">
    <source>
        <dbReference type="Proteomes" id="UP000562027"/>
    </source>
</evidence>
<dbReference type="Proteomes" id="UP000562027">
    <property type="component" value="Unassembled WGS sequence"/>
</dbReference>
<dbReference type="RefSeq" id="WP_184300041.1">
    <property type="nucleotide sequence ID" value="NZ_JACHLP010000005.1"/>
</dbReference>
<proteinExistence type="predicted"/>
<gene>
    <name evidence="1" type="ORF">HNP55_002658</name>
</gene>